<evidence type="ECO:0000256" key="3">
    <source>
        <dbReference type="ARBA" id="ARBA00023163"/>
    </source>
</evidence>
<dbReference type="InterPro" id="IPR036390">
    <property type="entry name" value="WH_DNA-bd_sf"/>
</dbReference>
<dbReference type="PANTHER" id="PTHR43132">
    <property type="entry name" value="ARSENICAL RESISTANCE OPERON REPRESSOR ARSR-RELATED"/>
    <property type="match status" value="1"/>
</dbReference>
<comment type="caution">
    <text evidence="5">The sequence shown here is derived from an EMBL/GenBank/DDBJ whole genome shotgun (WGS) entry which is preliminary data.</text>
</comment>
<dbReference type="PRINTS" id="PR00778">
    <property type="entry name" value="HTHARSR"/>
</dbReference>
<dbReference type="CDD" id="cd00090">
    <property type="entry name" value="HTH_ARSR"/>
    <property type="match status" value="1"/>
</dbReference>
<name>A0A1F4UY28_UNCKA</name>
<keyword evidence="1" id="KW-0805">Transcription regulation</keyword>
<evidence type="ECO:0000259" key="4">
    <source>
        <dbReference type="PROSITE" id="PS50987"/>
    </source>
</evidence>
<accession>A0A1F4UY28</accession>
<dbReference type="Proteomes" id="UP000177371">
    <property type="component" value="Unassembled WGS sequence"/>
</dbReference>
<dbReference type="AlphaFoldDB" id="A0A1F4UY28"/>
<organism evidence="5 6">
    <name type="scientific">candidate division WWE3 bacterium RBG_16_37_10</name>
    <dbReference type="NCBI Taxonomy" id="1802610"/>
    <lineage>
        <taxon>Bacteria</taxon>
        <taxon>Katanobacteria</taxon>
    </lineage>
</organism>
<gene>
    <name evidence="5" type="ORF">A2W32_05360</name>
</gene>
<dbReference type="NCBIfam" id="NF033788">
    <property type="entry name" value="HTH_metalloreg"/>
    <property type="match status" value="1"/>
</dbReference>
<keyword evidence="2" id="KW-0238">DNA-binding</keyword>
<dbReference type="STRING" id="1802610.A2W32_05360"/>
<dbReference type="PROSITE" id="PS50987">
    <property type="entry name" value="HTH_ARSR_2"/>
    <property type="match status" value="1"/>
</dbReference>
<dbReference type="GO" id="GO:0003677">
    <property type="term" value="F:DNA binding"/>
    <property type="evidence" value="ECO:0007669"/>
    <property type="project" value="UniProtKB-KW"/>
</dbReference>
<evidence type="ECO:0000256" key="2">
    <source>
        <dbReference type="ARBA" id="ARBA00023125"/>
    </source>
</evidence>
<dbReference type="SUPFAM" id="SSF46785">
    <property type="entry name" value="Winged helix' DNA-binding domain"/>
    <property type="match status" value="1"/>
</dbReference>
<sequence length="100" mass="11440">MHNKVQTDVKCSNCFKSLGIPSRMEIYTYLFNSGPANVSEIVDLVNLKQPTVSYHLREMEDAGIVKGQKKGKEVFYSLTKMCKHKDVPCVFSEVDFKRYA</sequence>
<dbReference type="GO" id="GO:0003700">
    <property type="term" value="F:DNA-binding transcription factor activity"/>
    <property type="evidence" value="ECO:0007669"/>
    <property type="project" value="InterPro"/>
</dbReference>
<dbReference type="Gene3D" id="1.10.10.10">
    <property type="entry name" value="Winged helix-like DNA-binding domain superfamily/Winged helix DNA-binding domain"/>
    <property type="match status" value="1"/>
</dbReference>
<dbReference type="InterPro" id="IPR001845">
    <property type="entry name" value="HTH_ArsR_DNA-bd_dom"/>
</dbReference>
<dbReference type="EMBL" id="MEUT01000044">
    <property type="protein sequence ID" value="OGC49740.1"/>
    <property type="molecule type" value="Genomic_DNA"/>
</dbReference>
<reference evidence="5 6" key="1">
    <citation type="journal article" date="2016" name="Nat. Commun.">
        <title>Thousands of microbial genomes shed light on interconnected biogeochemical processes in an aquifer system.</title>
        <authorList>
            <person name="Anantharaman K."/>
            <person name="Brown C.T."/>
            <person name="Hug L.A."/>
            <person name="Sharon I."/>
            <person name="Castelle C.J."/>
            <person name="Probst A.J."/>
            <person name="Thomas B.C."/>
            <person name="Singh A."/>
            <person name="Wilkins M.J."/>
            <person name="Karaoz U."/>
            <person name="Brodie E.L."/>
            <person name="Williams K.H."/>
            <person name="Hubbard S.S."/>
            <person name="Banfield J.F."/>
        </authorList>
    </citation>
    <scope>NUCLEOTIDE SEQUENCE [LARGE SCALE GENOMIC DNA]</scope>
</reference>
<dbReference type="InterPro" id="IPR051011">
    <property type="entry name" value="Metal_resp_trans_reg"/>
</dbReference>
<dbReference type="SMART" id="SM00418">
    <property type="entry name" value="HTH_ARSR"/>
    <property type="match status" value="1"/>
</dbReference>
<dbReference type="PANTHER" id="PTHR43132:SF6">
    <property type="entry name" value="HTH-TYPE TRANSCRIPTIONAL REPRESSOR CZRA"/>
    <property type="match status" value="1"/>
</dbReference>
<feature type="domain" description="HTH arsR-type" evidence="4">
    <location>
        <begin position="3"/>
        <end position="100"/>
    </location>
</feature>
<dbReference type="Pfam" id="PF01022">
    <property type="entry name" value="HTH_5"/>
    <property type="match status" value="1"/>
</dbReference>
<dbReference type="InterPro" id="IPR011991">
    <property type="entry name" value="ArsR-like_HTH"/>
</dbReference>
<evidence type="ECO:0000313" key="6">
    <source>
        <dbReference type="Proteomes" id="UP000177371"/>
    </source>
</evidence>
<keyword evidence="3" id="KW-0804">Transcription</keyword>
<proteinExistence type="predicted"/>
<protein>
    <recommendedName>
        <fullName evidence="4">HTH arsR-type domain-containing protein</fullName>
    </recommendedName>
</protein>
<evidence type="ECO:0000313" key="5">
    <source>
        <dbReference type="EMBL" id="OGC49740.1"/>
    </source>
</evidence>
<dbReference type="InterPro" id="IPR036388">
    <property type="entry name" value="WH-like_DNA-bd_sf"/>
</dbReference>
<evidence type="ECO:0000256" key="1">
    <source>
        <dbReference type="ARBA" id="ARBA00023015"/>
    </source>
</evidence>